<evidence type="ECO:0000313" key="4">
    <source>
        <dbReference type="Proteomes" id="UP000199561"/>
    </source>
</evidence>
<evidence type="ECO:0008006" key="5">
    <source>
        <dbReference type="Google" id="ProtNLM"/>
    </source>
</evidence>
<dbReference type="STRING" id="52442.SAMN05421880_1542"/>
<dbReference type="AlphaFoldDB" id="A0A1I4USW3"/>
<feature type="signal peptide" evidence="1">
    <location>
        <begin position="1"/>
        <end position="19"/>
    </location>
</feature>
<evidence type="ECO:0000256" key="1">
    <source>
        <dbReference type="SAM" id="SignalP"/>
    </source>
</evidence>
<keyword evidence="4" id="KW-1185">Reference proteome</keyword>
<organism evidence="3 4">
    <name type="scientific">Nitrosomonas nitrosa</name>
    <dbReference type="NCBI Taxonomy" id="52442"/>
    <lineage>
        <taxon>Bacteria</taxon>
        <taxon>Pseudomonadati</taxon>
        <taxon>Pseudomonadota</taxon>
        <taxon>Betaproteobacteria</taxon>
        <taxon>Nitrosomonadales</taxon>
        <taxon>Nitrosomonadaceae</taxon>
        <taxon>Nitrosomonas</taxon>
    </lineage>
</organism>
<gene>
    <name evidence="2" type="ORF">NMYAN_10448</name>
    <name evidence="3" type="ORF">SAMN05421880_1542</name>
</gene>
<feature type="chain" id="PRO_5042685687" description="Heat shock protein HslJ" evidence="1">
    <location>
        <begin position="20"/>
        <end position="127"/>
    </location>
</feature>
<dbReference type="OrthoDB" id="7062918at2"/>
<reference evidence="2" key="2">
    <citation type="submission" date="2021-02" db="EMBL/GenBank/DDBJ databases">
        <authorList>
            <person name="Han P."/>
        </authorList>
    </citation>
    <scope>NUCLEOTIDE SEQUENCE</scope>
    <source>
        <strain evidence="2">Nitrosomonas nitrosa 18-3D</strain>
    </source>
</reference>
<dbReference type="PROSITE" id="PS51257">
    <property type="entry name" value="PROKAR_LIPOPROTEIN"/>
    <property type="match status" value="1"/>
</dbReference>
<dbReference type="Proteomes" id="UP000601736">
    <property type="component" value="Unassembled WGS sequence"/>
</dbReference>
<dbReference type="RefSeq" id="WP_090672621.1">
    <property type="nucleotide sequence ID" value="NZ_CAJNAP010000001.1"/>
</dbReference>
<keyword evidence="1" id="KW-0732">Signal</keyword>
<dbReference type="EMBL" id="CAJNAP010000001">
    <property type="protein sequence ID" value="CAE6486703.1"/>
    <property type="molecule type" value="Genomic_DNA"/>
</dbReference>
<protein>
    <recommendedName>
        <fullName evidence="5">Heat shock protein HslJ</fullName>
    </recommendedName>
</protein>
<proteinExistence type="predicted"/>
<evidence type="ECO:0000313" key="3">
    <source>
        <dbReference type="EMBL" id="SFM92067.1"/>
    </source>
</evidence>
<name>A0A1I4USW3_9PROT</name>
<reference evidence="3 4" key="1">
    <citation type="submission" date="2016-10" db="EMBL/GenBank/DDBJ databases">
        <authorList>
            <person name="de Groot N.N."/>
        </authorList>
    </citation>
    <scope>NUCLEOTIDE SEQUENCE [LARGE SCALE GENOMIC DNA]</scope>
    <source>
        <strain evidence="3 4">Nm146</strain>
    </source>
</reference>
<dbReference type="Proteomes" id="UP000199561">
    <property type="component" value="Unassembled WGS sequence"/>
</dbReference>
<dbReference type="EMBL" id="FOUF01000054">
    <property type="protein sequence ID" value="SFM92067.1"/>
    <property type="molecule type" value="Genomic_DNA"/>
</dbReference>
<accession>A0A1I4USW3</accession>
<evidence type="ECO:0000313" key="2">
    <source>
        <dbReference type="EMBL" id="CAE6486703.1"/>
    </source>
</evidence>
<sequence>MRKFILMPLLLLAGCFTDAATRIAYDIEAGAQRIAQVDGARLSLAHRTPSRSGECEGNYTVQLDQVGAIIIWCRDKQDRQVVSSHSTSYHRRFVDTLRTFILEKKAGETLFIELERRDGRTLITEAK</sequence>